<feature type="transmembrane region" description="Helical" evidence="2">
    <location>
        <begin position="7"/>
        <end position="28"/>
    </location>
</feature>
<dbReference type="AlphaFoldDB" id="A0A8X6XF20"/>
<dbReference type="EMBL" id="BMAV01008777">
    <property type="protein sequence ID" value="GFY52612.1"/>
    <property type="molecule type" value="Genomic_DNA"/>
</dbReference>
<organism evidence="3 4">
    <name type="scientific">Trichonephila inaurata madagascariensis</name>
    <dbReference type="NCBI Taxonomy" id="2747483"/>
    <lineage>
        <taxon>Eukaryota</taxon>
        <taxon>Metazoa</taxon>
        <taxon>Ecdysozoa</taxon>
        <taxon>Arthropoda</taxon>
        <taxon>Chelicerata</taxon>
        <taxon>Arachnida</taxon>
        <taxon>Araneae</taxon>
        <taxon>Araneomorphae</taxon>
        <taxon>Entelegynae</taxon>
        <taxon>Araneoidea</taxon>
        <taxon>Nephilidae</taxon>
        <taxon>Trichonephila</taxon>
        <taxon>Trichonephila inaurata</taxon>
    </lineage>
</organism>
<protein>
    <submittedName>
        <fullName evidence="3">Uncharacterized protein</fullName>
    </submittedName>
</protein>
<sequence>MDSDLSLLMFTTSLYNASTMYFGVTIWLHSDEYEMLTSLYSVWILLTMSYIAFICMGISGSLVHETASDLYMEAEKHLSNGNRPSEPATVFKSCKKDSS</sequence>
<evidence type="ECO:0000313" key="3">
    <source>
        <dbReference type="EMBL" id="GFY52612.1"/>
    </source>
</evidence>
<keyword evidence="2" id="KW-0812">Transmembrane</keyword>
<keyword evidence="4" id="KW-1185">Reference proteome</keyword>
<keyword evidence="2" id="KW-1133">Transmembrane helix</keyword>
<keyword evidence="2" id="KW-0472">Membrane</keyword>
<accession>A0A8X6XF20</accession>
<evidence type="ECO:0000256" key="2">
    <source>
        <dbReference type="SAM" id="Phobius"/>
    </source>
</evidence>
<evidence type="ECO:0000313" key="4">
    <source>
        <dbReference type="Proteomes" id="UP000886998"/>
    </source>
</evidence>
<name>A0A8X6XF20_9ARAC</name>
<proteinExistence type="predicted"/>
<comment type="caution">
    <text evidence="3">The sequence shown here is derived from an EMBL/GenBank/DDBJ whole genome shotgun (WGS) entry which is preliminary data.</text>
</comment>
<dbReference type="Proteomes" id="UP000886998">
    <property type="component" value="Unassembled WGS sequence"/>
</dbReference>
<feature type="region of interest" description="Disordered" evidence="1">
    <location>
        <begin position="78"/>
        <end position="99"/>
    </location>
</feature>
<gene>
    <name evidence="3" type="ORF">TNIN_122571</name>
</gene>
<evidence type="ECO:0000256" key="1">
    <source>
        <dbReference type="SAM" id="MobiDB-lite"/>
    </source>
</evidence>
<feature type="transmembrane region" description="Helical" evidence="2">
    <location>
        <begin position="40"/>
        <end position="63"/>
    </location>
</feature>
<reference evidence="3" key="1">
    <citation type="submission" date="2020-08" db="EMBL/GenBank/DDBJ databases">
        <title>Multicomponent nature underlies the extraordinary mechanical properties of spider dragline silk.</title>
        <authorList>
            <person name="Kono N."/>
            <person name="Nakamura H."/>
            <person name="Mori M."/>
            <person name="Yoshida Y."/>
            <person name="Ohtoshi R."/>
            <person name="Malay A.D."/>
            <person name="Moran D.A.P."/>
            <person name="Tomita M."/>
            <person name="Numata K."/>
            <person name="Arakawa K."/>
        </authorList>
    </citation>
    <scope>NUCLEOTIDE SEQUENCE</scope>
</reference>